<proteinExistence type="predicted"/>
<dbReference type="RefSeq" id="WP_184387575.1">
    <property type="nucleotide sequence ID" value="NZ_BAAAJD010000177.1"/>
</dbReference>
<organism evidence="1 2">
    <name type="scientific">Nocardiopsis composta</name>
    <dbReference type="NCBI Taxonomy" id="157465"/>
    <lineage>
        <taxon>Bacteria</taxon>
        <taxon>Bacillati</taxon>
        <taxon>Actinomycetota</taxon>
        <taxon>Actinomycetes</taxon>
        <taxon>Streptosporangiales</taxon>
        <taxon>Nocardiopsidaceae</taxon>
        <taxon>Nocardiopsis</taxon>
    </lineage>
</organism>
<dbReference type="SUPFAM" id="SSF46785">
    <property type="entry name" value="Winged helix' DNA-binding domain"/>
    <property type="match status" value="1"/>
</dbReference>
<sequence>MRMGEGVEWALHTCLNLTWVEAGQAVPASRLAAYYELPAAYLNKQLQALARAGLVVSAPGPRGGFQLARPPERVTLMDVVAAIEGEEPAFRCTEIRGRGPAEGGPFPTACVIDRSMRAAELAWRRELASRTLADVKAEVEREAPDAPARFRNWLSRKGA</sequence>
<keyword evidence="2" id="KW-1185">Reference proteome</keyword>
<dbReference type="PANTHER" id="PTHR33221">
    <property type="entry name" value="WINGED HELIX-TURN-HELIX TRANSCRIPTIONAL REGULATOR, RRF2 FAMILY"/>
    <property type="match status" value="1"/>
</dbReference>
<dbReference type="NCBIfam" id="TIGR00738">
    <property type="entry name" value="rrf2_super"/>
    <property type="match status" value="1"/>
</dbReference>
<dbReference type="Pfam" id="PF02082">
    <property type="entry name" value="Rrf2"/>
    <property type="match status" value="1"/>
</dbReference>
<dbReference type="Gene3D" id="1.10.10.10">
    <property type="entry name" value="Winged helix-like DNA-binding domain superfamily/Winged helix DNA-binding domain"/>
    <property type="match status" value="1"/>
</dbReference>
<gene>
    <name evidence="1" type="ORF">HDA36_000102</name>
</gene>
<evidence type="ECO:0000313" key="1">
    <source>
        <dbReference type="EMBL" id="MBB5430018.1"/>
    </source>
</evidence>
<dbReference type="EMBL" id="JACHDB010000001">
    <property type="protein sequence ID" value="MBB5430018.1"/>
    <property type="molecule type" value="Genomic_DNA"/>
</dbReference>
<dbReference type="PANTHER" id="PTHR33221:SF13">
    <property type="entry name" value="TRANSCRIPTIONAL REGULATOR-RELATED"/>
    <property type="match status" value="1"/>
</dbReference>
<protein>
    <submittedName>
        <fullName evidence="1">Rrf2 family protein</fullName>
    </submittedName>
</protein>
<dbReference type="InterPro" id="IPR000944">
    <property type="entry name" value="Tscrpt_reg_Rrf2"/>
</dbReference>
<dbReference type="AlphaFoldDB" id="A0A7W8QGH3"/>
<dbReference type="GO" id="GO:0005829">
    <property type="term" value="C:cytosol"/>
    <property type="evidence" value="ECO:0007669"/>
    <property type="project" value="TreeGrafter"/>
</dbReference>
<dbReference type="InterPro" id="IPR036388">
    <property type="entry name" value="WH-like_DNA-bd_sf"/>
</dbReference>
<dbReference type="InterPro" id="IPR030489">
    <property type="entry name" value="TR_Rrf2-type_CS"/>
</dbReference>
<evidence type="ECO:0000313" key="2">
    <source>
        <dbReference type="Proteomes" id="UP000572635"/>
    </source>
</evidence>
<dbReference type="Proteomes" id="UP000572635">
    <property type="component" value="Unassembled WGS sequence"/>
</dbReference>
<dbReference type="InterPro" id="IPR036390">
    <property type="entry name" value="WH_DNA-bd_sf"/>
</dbReference>
<dbReference type="PROSITE" id="PS01332">
    <property type="entry name" value="HTH_RRF2_1"/>
    <property type="match status" value="1"/>
</dbReference>
<dbReference type="GO" id="GO:0003700">
    <property type="term" value="F:DNA-binding transcription factor activity"/>
    <property type="evidence" value="ECO:0007669"/>
    <property type="project" value="TreeGrafter"/>
</dbReference>
<dbReference type="PROSITE" id="PS51197">
    <property type="entry name" value="HTH_RRF2_2"/>
    <property type="match status" value="1"/>
</dbReference>
<accession>A0A7W8QGH3</accession>
<comment type="caution">
    <text evidence="1">The sequence shown here is derived from an EMBL/GenBank/DDBJ whole genome shotgun (WGS) entry which is preliminary data.</text>
</comment>
<reference evidence="1 2" key="1">
    <citation type="submission" date="2020-08" db="EMBL/GenBank/DDBJ databases">
        <title>Sequencing the genomes of 1000 actinobacteria strains.</title>
        <authorList>
            <person name="Klenk H.-P."/>
        </authorList>
    </citation>
    <scope>NUCLEOTIDE SEQUENCE [LARGE SCALE GENOMIC DNA]</scope>
    <source>
        <strain evidence="1 2">DSM 44551</strain>
    </source>
</reference>
<name>A0A7W8QGH3_9ACTN</name>